<evidence type="ECO:0000259" key="1">
    <source>
        <dbReference type="Pfam" id="PF16571"/>
    </source>
</evidence>
<protein>
    <recommendedName>
        <fullName evidence="1">Elongation factor G-binding protein C-terminal treble-clef zinc-finger domain-containing protein</fullName>
    </recommendedName>
</protein>
<name>M2YBT1_9MICC</name>
<dbReference type="RefSeq" id="WP_006215295.1">
    <property type="nucleotide sequence ID" value="NZ_ANHZ02000018.1"/>
</dbReference>
<organism evidence="2 3">
    <name type="scientific">Kocuria palustris PEL</name>
    <dbReference type="NCBI Taxonomy" id="1236550"/>
    <lineage>
        <taxon>Bacteria</taxon>
        <taxon>Bacillati</taxon>
        <taxon>Actinomycetota</taxon>
        <taxon>Actinomycetes</taxon>
        <taxon>Micrococcales</taxon>
        <taxon>Micrococcaceae</taxon>
        <taxon>Kocuria</taxon>
    </lineage>
</organism>
<reference evidence="2 3" key="1">
    <citation type="journal article" date="2014" name="Genome Announc.">
        <title>Draft Genome Sequence of Kocuria palustris PEL.</title>
        <authorList>
            <person name="Sharma G."/>
            <person name="Khatri I."/>
            <person name="Subramanian S."/>
        </authorList>
    </citation>
    <scope>NUCLEOTIDE SEQUENCE [LARGE SCALE GENOMIC DNA]</scope>
    <source>
        <strain evidence="2 3">PEL</strain>
    </source>
</reference>
<dbReference type="AlphaFoldDB" id="M2YBT1"/>
<comment type="caution">
    <text evidence="2">The sequence shown here is derived from an EMBL/GenBank/DDBJ whole genome shotgun (WGS) entry which is preliminary data.</text>
</comment>
<gene>
    <name evidence="2" type="ORF">C884_00867</name>
</gene>
<evidence type="ECO:0000313" key="2">
    <source>
        <dbReference type="EMBL" id="EME36099.1"/>
    </source>
</evidence>
<keyword evidence="3" id="KW-1185">Reference proteome</keyword>
<evidence type="ECO:0000313" key="3">
    <source>
        <dbReference type="Proteomes" id="UP000009877"/>
    </source>
</evidence>
<dbReference type="EMBL" id="ANHZ02000018">
    <property type="protein sequence ID" value="EME36099.1"/>
    <property type="molecule type" value="Genomic_DNA"/>
</dbReference>
<dbReference type="InterPro" id="IPR032330">
    <property type="entry name" value="EF-G-binding_C"/>
</dbReference>
<dbReference type="STRING" id="71999.KPaMU14_03810"/>
<dbReference type="Proteomes" id="UP000009877">
    <property type="component" value="Unassembled WGS sequence"/>
</dbReference>
<dbReference type="Pfam" id="PF16571">
    <property type="entry name" value="FBP_C"/>
    <property type="match status" value="1"/>
</dbReference>
<proteinExistence type="predicted"/>
<feature type="domain" description="Elongation factor G-binding protein C-terminal treble-clef zinc-finger" evidence="1">
    <location>
        <begin position="8"/>
        <end position="161"/>
    </location>
</feature>
<sequence length="167" mass="18340">MHAHSESEIRKSFLNCSKGAAQRLAVPKDLDQIDWDAQIILGWTDPKSPKAAYLVVETDDGLRGLVMEKSTLKGNGGARMCQLCLTLHTSTGVSMFSIQRSKSAKDRYSSVGTYICTDLACSDYTVGPRKPDGVRQMEETLSLEERSQRTLENAQGLVQRVAQSLGT</sequence>
<accession>M2YBT1</accession>